<proteinExistence type="inferred from homology"/>
<reference evidence="2 3" key="1">
    <citation type="submission" date="2016-05" db="EMBL/GenBank/DDBJ databases">
        <title>Comparative analysis of secretome profiles of manganese(II)-oxidizing ascomycete fungi.</title>
        <authorList>
            <consortium name="DOE Joint Genome Institute"/>
            <person name="Zeiner C.A."/>
            <person name="Purvine S.O."/>
            <person name="Zink E.M."/>
            <person name="Wu S."/>
            <person name="Pasa-Tolic L."/>
            <person name="Chaput D.L."/>
            <person name="Haridas S."/>
            <person name="Grigoriev I.V."/>
            <person name="Santelli C.M."/>
            <person name="Hansel C.M."/>
        </authorList>
    </citation>
    <scope>NUCLEOTIDE SEQUENCE [LARGE SCALE GENOMIC DNA]</scope>
    <source>
        <strain evidence="2 3">AP3s5-JAC2a</strain>
    </source>
</reference>
<evidence type="ECO:0008006" key="4">
    <source>
        <dbReference type="Google" id="ProtNLM"/>
    </source>
</evidence>
<gene>
    <name evidence="2" type="ORF">CC84DRAFT_1220740</name>
</gene>
<dbReference type="RefSeq" id="XP_018032779.1">
    <property type="nucleotide sequence ID" value="XM_018183196.1"/>
</dbReference>
<dbReference type="EMBL" id="KV441556">
    <property type="protein sequence ID" value="OAG02414.1"/>
    <property type="molecule type" value="Genomic_DNA"/>
</dbReference>
<dbReference type="InParanoid" id="A0A177C3U9"/>
<dbReference type="Proteomes" id="UP000077069">
    <property type="component" value="Unassembled WGS sequence"/>
</dbReference>
<dbReference type="AlphaFoldDB" id="A0A177C3U9"/>
<dbReference type="Pfam" id="PF11807">
    <property type="entry name" value="UstYa"/>
    <property type="match status" value="1"/>
</dbReference>
<keyword evidence="3" id="KW-1185">Reference proteome</keyword>
<evidence type="ECO:0000313" key="2">
    <source>
        <dbReference type="EMBL" id="OAG02414.1"/>
    </source>
</evidence>
<name>A0A177C3U9_9PLEO</name>
<dbReference type="InterPro" id="IPR021765">
    <property type="entry name" value="UstYa-like"/>
</dbReference>
<dbReference type="GO" id="GO:0043386">
    <property type="term" value="P:mycotoxin biosynthetic process"/>
    <property type="evidence" value="ECO:0007669"/>
    <property type="project" value="InterPro"/>
</dbReference>
<dbReference type="PANTHER" id="PTHR33365">
    <property type="entry name" value="YALI0B05434P"/>
    <property type="match status" value="1"/>
</dbReference>
<accession>A0A177C3U9</accession>
<protein>
    <recommendedName>
        <fullName evidence="4">Tat pathway signal sequence</fullName>
    </recommendedName>
</protein>
<evidence type="ECO:0000313" key="3">
    <source>
        <dbReference type="Proteomes" id="UP000077069"/>
    </source>
</evidence>
<dbReference type="OrthoDB" id="3687641at2759"/>
<sequence>MFHFGTDLAKNPPSAPWKPLSVGYVLSEEHSVDHDKYSRFSGSPTHENTKAWEDLIQRKPTFFAATDHELRAGGETIDDAVRVADTDGYLAALGVYHELHCLRQLRLHLYRDVYFTNLTEANLQWFYDHLDHCIETLRISIMCQADLSLYTFKWDSNDEYRPHAKSNSKRMCVNWDEVERWSSERKVSLWPRLIRKGGSSEKIHL</sequence>
<comment type="similarity">
    <text evidence="1">Belongs to the ustYa family.</text>
</comment>
<organism evidence="2 3">
    <name type="scientific">Paraphaeosphaeria sporulosa</name>
    <dbReference type="NCBI Taxonomy" id="1460663"/>
    <lineage>
        <taxon>Eukaryota</taxon>
        <taxon>Fungi</taxon>
        <taxon>Dikarya</taxon>
        <taxon>Ascomycota</taxon>
        <taxon>Pezizomycotina</taxon>
        <taxon>Dothideomycetes</taxon>
        <taxon>Pleosporomycetidae</taxon>
        <taxon>Pleosporales</taxon>
        <taxon>Massarineae</taxon>
        <taxon>Didymosphaeriaceae</taxon>
        <taxon>Paraphaeosphaeria</taxon>
    </lineage>
</organism>
<evidence type="ECO:0000256" key="1">
    <source>
        <dbReference type="ARBA" id="ARBA00035112"/>
    </source>
</evidence>
<dbReference type="GeneID" id="28766682"/>
<dbReference type="STRING" id="1460663.A0A177C3U9"/>
<dbReference type="PANTHER" id="PTHR33365:SF12">
    <property type="entry name" value="TAT PATHWAY SIGNAL SEQUENCE"/>
    <property type="match status" value="1"/>
</dbReference>